<gene>
    <name evidence="2" type="ORF">DW927_11960</name>
</gene>
<dbReference type="Proteomes" id="UP000284465">
    <property type="component" value="Unassembled WGS sequence"/>
</dbReference>
<dbReference type="AlphaFoldDB" id="A0A3R6DED5"/>
<evidence type="ECO:0000313" key="3">
    <source>
        <dbReference type="Proteomes" id="UP000284465"/>
    </source>
</evidence>
<name>A0A3R6DED5_9FIRM</name>
<reference evidence="2 3" key="1">
    <citation type="submission" date="2018-08" db="EMBL/GenBank/DDBJ databases">
        <title>A genome reference for cultivated species of the human gut microbiota.</title>
        <authorList>
            <person name="Zou Y."/>
            <person name="Xue W."/>
            <person name="Luo G."/>
        </authorList>
    </citation>
    <scope>NUCLEOTIDE SEQUENCE [LARGE SCALE GENOMIC DNA]</scope>
    <source>
        <strain evidence="2 3">AM43-11</strain>
    </source>
</reference>
<dbReference type="Pfam" id="PF09643">
    <property type="entry name" value="YopX"/>
    <property type="match status" value="1"/>
</dbReference>
<evidence type="ECO:0000313" key="2">
    <source>
        <dbReference type="EMBL" id="RHA66246.1"/>
    </source>
</evidence>
<protein>
    <recommendedName>
        <fullName evidence="1">YopX protein domain-containing protein</fullName>
    </recommendedName>
</protein>
<dbReference type="InterPro" id="IPR019096">
    <property type="entry name" value="YopX_protein"/>
</dbReference>
<feature type="domain" description="YopX protein" evidence="1">
    <location>
        <begin position="7"/>
        <end position="127"/>
    </location>
</feature>
<dbReference type="EMBL" id="QSFP01000013">
    <property type="protein sequence ID" value="RHA66246.1"/>
    <property type="molecule type" value="Genomic_DNA"/>
</dbReference>
<accession>A0A3R6DED5</accession>
<dbReference type="SUPFAM" id="SSF159006">
    <property type="entry name" value="YopX-like"/>
    <property type="match status" value="1"/>
</dbReference>
<dbReference type="Gene3D" id="2.30.30.290">
    <property type="entry name" value="YopX-like domains"/>
    <property type="match status" value="1"/>
</dbReference>
<organism evidence="2 3">
    <name type="scientific">Roseburia intestinalis</name>
    <dbReference type="NCBI Taxonomy" id="166486"/>
    <lineage>
        <taxon>Bacteria</taxon>
        <taxon>Bacillati</taxon>
        <taxon>Bacillota</taxon>
        <taxon>Clostridia</taxon>
        <taxon>Lachnospirales</taxon>
        <taxon>Lachnospiraceae</taxon>
        <taxon>Roseburia</taxon>
    </lineage>
</organism>
<dbReference type="RefSeq" id="WP_118591722.1">
    <property type="nucleotide sequence ID" value="NZ_QSFP01000013.1"/>
</dbReference>
<evidence type="ECO:0000259" key="1">
    <source>
        <dbReference type="Pfam" id="PF09643"/>
    </source>
</evidence>
<comment type="caution">
    <text evidence="2">The sequence shown here is derived from an EMBL/GenBank/DDBJ whole genome shotgun (WGS) entry which is preliminary data.</text>
</comment>
<proteinExistence type="predicted"/>
<dbReference type="InterPro" id="IPR023385">
    <property type="entry name" value="YopX-like_C"/>
</dbReference>
<sequence>MENRHLYRAKRINNGRWVYGLPSYDKDGEIREIEAYEDTDVEFYAVDPSTICQCTAMPDKNSKLIFENDIVIKHNDDDKEPYLIRWSENYAAWELAQCGCAMYGFFDVDFGEIEVIGNAIDNPELLEV</sequence>